<protein>
    <submittedName>
        <fullName evidence="1">Uncharacterized protein</fullName>
    </submittedName>
</protein>
<dbReference type="KEGG" id="nod:FOH10_23245"/>
<dbReference type="AlphaFoldDB" id="A0A516NQL2"/>
<organism evidence="1 2">
    <name type="scientific">Nocardia otitidiscaviarum</name>
    <dbReference type="NCBI Taxonomy" id="1823"/>
    <lineage>
        <taxon>Bacteria</taxon>
        <taxon>Bacillati</taxon>
        <taxon>Actinomycetota</taxon>
        <taxon>Actinomycetes</taxon>
        <taxon>Mycobacteriales</taxon>
        <taxon>Nocardiaceae</taxon>
        <taxon>Nocardia</taxon>
    </lineage>
</organism>
<sequence length="63" mass="6890">MAAEVMMVISDFIAYKLNELTATQVVRMLEIADSIGEAGLSTNQKLGVDDVREVGGDVRRYQA</sequence>
<proteinExistence type="predicted"/>
<name>A0A516NQL2_9NOCA</name>
<accession>A0A516NQL2</accession>
<dbReference type="RefSeq" id="WP_143982306.1">
    <property type="nucleotide sequence ID" value="NZ_JANDZZ010000001.1"/>
</dbReference>
<evidence type="ECO:0000313" key="1">
    <source>
        <dbReference type="EMBL" id="QDP81191.1"/>
    </source>
</evidence>
<gene>
    <name evidence="1" type="ORF">FOH10_23245</name>
</gene>
<reference evidence="1 2" key="1">
    <citation type="submission" date="2019-07" db="EMBL/GenBank/DDBJ databases">
        <title>Complete Genome Sequence and Methylome Analysis of Nocardia otitidis-caviarum NEB252.</title>
        <authorList>
            <person name="Fomenkov A."/>
            <person name="Anton B.P."/>
            <person name="Vincze T."/>
            <person name="Roberts R.J."/>
        </authorList>
    </citation>
    <scope>NUCLEOTIDE SEQUENCE [LARGE SCALE GENOMIC DNA]</scope>
    <source>
        <strain evidence="1 2">NEB252</strain>
    </source>
</reference>
<evidence type="ECO:0000313" key="2">
    <source>
        <dbReference type="Proteomes" id="UP000317039"/>
    </source>
</evidence>
<dbReference type="EMBL" id="CP041695">
    <property type="protein sequence ID" value="QDP81191.1"/>
    <property type="molecule type" value="Genomic_DNA"/>
</dbReference>
<dbReference type="Proteomes" id="UP000317039">
    <property type="component" value="Chromosome"/>
</dbReference>